<dbReference type="AlphaFoldDB" id="A0A8H8D075"/>
<evidence type="ECO:0000313" key="2">
    <source>
        <dbReference type="Proteomes" id="UP000670092"/>
    </source>
</evidence>
<sequence>MGKATMAKSCGFSLENEQALHRNALAYIRAHSPPDLSLFRVFWHLLPYKSILRELGTLHLSRFGFLESVTLDHIVPYSHSRFLFAFRFFLHK</sequence>
<protein>
    <submittedName>
        <fullName evidence="1">Uncharacterized protein</fullName>
    </submittedName>
</protein>
<dbReference type="Proteomes" id="UP000670092">
    <property type="component" value="Unassembled WGS sequence"/>
</dbReference>
<name>A0A8H8D075_AJECA</name>
<accession>A0A8H8D075</accession>
<proteinExistence type="predicted"/>
<organism evidence="1 2">
    <name type="scientific">Ajellomyces capsulatus</name>
    <name type="common">Darling's disease fungus</name>
    <name type="synonym">Histoplasma capsulatum</name>
    <dbReference type="NCBI Taxonomy" id="5037"/>
    <lineage>
        <taxon>Eukaryota</taxon>
        <taxon>Fungi</taxon>
        <taxon>Dikarya</taxon>
        <taxon>Ascomycota</taxon>
        <taxon>Pezizomycotina</taxon>
        <taxon>Eurotiomycetes</taxon>
        <taxon>Eurotiomycetidae</taxon>
        <taxon>Onygenales</taxon>
        <taxon>Ajellomycetaceae</taxon>
        <taxon>Histoplasma</taxon>
    </lineage>
</organism>
<reference evidence="1 2" key="1">
    <citation type="submission" date="2021-01" db="EMBL/GenBank/DDBJ databases">
        <title>Chromosome-level genome assembly of a human fungal pathogen reveals clustering of transcriptionally co-regulated genes.</title>
        <authorList>
            <person name="Voorhies M."/>
            <person name="Cohen S."/>
            <person name="Shea T.P."/>
            <person name="Petrus S."/>
            <person name="Munoz J.F."/>
            <person name="Poplawski S."/>
            <person name="Goldman W.E."/>
            <person name="Michael T."/>
            <person name="Cuomo C.A."/>
            <person name="Sil A."/>
            <person name="Beyhan S."/>
        </authorList>
    </citation>
    <scope>NUCLEOTIDE SEQUENCE [LARGE SCALE GENOMIC DNA]</scope>
    <source>
        <strain evidence="1 2">G184AR</strain>
    </source>
</reference>
<gene>
    <name evidence="1" type="ORF">I7I52_06828</name>
</gene>
<comment type="caution">
    <text evidence="1">The sequence shown here is derived from an EMBL/GenBank/DDBJ whole genome shotgun (WGS) entry which is preliminary data.</text>
</comment>
<dbReference type="VEuPathDB" id="FungiDB:I7I52_06828"/>
<evidence type="ECO:0000313" key="1">
    <source>
        <dbReference type="EMBL" id="KAG5296239.1"/>
    </source>
</evidence>
<dbReference type="EMBL" id="JAEVHI010000003">
    <property type="protein sequence ID" value="KAG5296239.1"/>
    <property type="molecule type" value="Genomic_DNA"/>
</dbReference>